<comment type="caution">
    <text evidence="3">The sequence shown here is derived from an EMBL/GenBank/DDBJ whole genome shotgun (WGS) entry which is preliminary data.</text>
</comment>
<name>A0A328AH09_9CAUL</name>
<feature type="domain" description="Thioesterase" evidence="2">
    <location>
        <begin position="54"/>
        <end position="129"/>
    </location>
</feature>
<dbReference type="NCBIfam" id="TIGR00369">
    <property type="entry name" value="unchar_dom_1"/>
    <property type="match status" value="1"/>
</dbReference>
<dbReference type="Proteomes" id="UP000249254">
    <property type="component" value="Unassembled WGS sequence"/>
</dbReference>
<dbReference type="Pfam" id="PF03061">
    <property type="entry name" value="4HBT"/>
    <property type="match status" value="1"/>
</dbReference>
<evidence type="ECO:0000313" key="4">
    <source>
        <dbReference type="Proteomes" id="UP000249254"/>
    </source>
</evidence>
<dbReference type="InterPro" id="IPR006683">
    <property type="entry name" value="Thioestr_dom"/>
</dbReference>
<reference evidence="4" key="1">
    <citation type="submission" date="2018-05" db="EMBL/GenBank/DDBJ databases">
        <authorList>
            <person name="Li X."/>
        </authorList>
    </citation>
    <scope>NUCLEOTIDE SEQUENCE [LARGE SCALE GENOMIC DNA]</scope>
    <source>
        <strain evidence="4">LX32</strain>
    </source>
</reference>
<evidence type="ECO:0000313" key="3">
    <source>
        <dbReference type="EMBL" id="RAK53396.1"/>
    </source>
</evidence>
<dbReference type="PANTHER" id="PTHR43240">
    <property type="entry name" value="1,4-DIHYDROXY-2-NAPHTHOYL-COA THIOESTERASE 1"/>
    <property type="match status" value="1"/>
</dbReference>
<dbReference type="EMBL" id="QFYQ01000001">
    <property type="protein sequence ID" value="RAK53396.1"/>
    <property type="molecule type" value="Genomic_DNA"/>
</dbReference>
<dbReference type="OrthoDB" id="9813158at2"/>
<dbReference type="RefSeq" id="WP_111527148.1">
    <property type="nucleotide sequence ID" value="NZ_JBHRSG010000001.1"/>
</dbReference>
<dbReference type="GO" id="GO:0005829">
    <property type="term" value="C:cytosol"/>
    <property type="evidence" value="ECO:0007669"/>
    <property type="project" value="TreeGrafter"/>
</dbReference>
<dbReference type="CDD" id="cd03443">
    <property type="entry name" value="PaaI_thioesterase"/>
    <property type="match status" value="1"/>
</dbReference>
<keyword evidence="1" id="KW-0378">Hydrolase</keyword>
<dbReference type="Gene3D" id="3.10.129.10">
    <property type="entry name" value="Hotdog Thioesterase"/>
    <property type="match status" value="1"/>
</dbReference>
<dbReference type="InterPro" id="IPR003736">
    <property type="entry name" value="PAAI_dom"/>
</dbReference>
<sequence>MSLDPETLSQLGQHMATTVPQAAALGFQFISAGDGRGCLTVPWREELVGDPDTGVIAGGVVTSLLDHTCGLAITSGTGGRMFGTATLDLRIDYMRAAAPRSGVTCEAHCYKLTRSIAFVRAEAWDVDRADPIATAQAAFILNRPPEAAVAEAPSKP</sequence>
<accession>A0A328AH09</accession>
<evidence type="ECO:0000259" key="2">
    <source>
        <dbReference type="Pfam" id="PF03061"/>
    </source>
</evidence>
<dbReference type="SUPFAM" id="SSF54637">
    <property type="entry name" value="Thioesterase/thiol ester dehydrase-isomerase"/>
    <property type="match status" value="1"/>
</dbReference>
<keyword evidence="4" id="KW-1185">Reference proteome</keyword>
<dbReference type="PANTHER" id="PTHR43240:SF7">
    <property type="entry name" value="BLR7284 PROTEIN"/>
    <property type="match status" value="1"/>
</dbReference>
<dbReference type="AlphaFoldDB" id="A0A328AH09"/>
<evidence type="ECO:0000256" key="1">
    <source>
        <dbReference type="ARBA" id="ARBA00022801"/>
    </source>
</evidence>
<dbReference type="InterPro" id="IPR029069">
    <property type="entry name" value="HotDog_dom_sf"/>
</dbReference>
<dbReference type="GO" id="GO:0061522">
    <property type="term" value="F:1,4-dihydroxy-2-naphthoyl-CoA thioesterase activity"/>
    <property type="evidence" value="ECO:0007669"/>
    <property type="project" value="TreeGrafter"/>
</dbReference>
<organism evidence="3 4">
    <name type="scientific">Phenylobacterium soli</name>
    <dbReference type="NCBI Taxonomy" id="2170551"/>
    <lineage>
        <taxon>Bacteria</taxon>
        <taxon>Pseudomonadati</taxon>
        <taxon>Pseudomonadota</taxon>
        <taxon>Alphaproteobacteria</taxon>
        <taxon>Caulobacterales</taxon>
        <taxon>Caulobacteraceae</taxon>
        <taxon>Phenylobacterium</taxon>
    </lineage>
</organism>
<protein>
    <submittedName>
        <fullName evidence="3">PaaI family thioesterase</fullName>
    </submittedName>
</protein>
<proteinExistence type="predicted"/>
<gene>
    <name evidence="3" type="ORF">DJ017_02055</name>
</gene>